<keyword evidence="1" id="KW-0812">Transmembrane</keyword>
<keyword evidence="1" id="KW-0472">Membrane</keyword>
<dbReference type="RefSeq" id="YP_008080966.1">
    <property type="nucleotide sequence ID" value="NC_021401.1"/>
</dbReference>
<dbReference type="KEGG" id="aflr:15822491"/>
<dbReference type="EMBL" id="KC170303">
    <property type="protein sequence ID" value="AGC38388.1"/>
    <property type="molecule type" value="Genomic_DNA"/>
</dbReference>
<dbReference type="AlphaFoldDB" id="R4IQW1"/>
<dbReference type="Gene3D" id="1.10.287.3510">
    <property type="match status" value="1"/>
</dbReference>
<proteinExistence type="predicted"/>
<evidence type="ECO:0000256" key="1">
    <source>
        <dbReference type="SAM" id="Phobius"/>
    </source>
</evidence>
<protein>
    <submittedName>
        <fullName evidence="2">NADH dehydrogenase subunit 4L</fullName>
    </submittedName>
</protein>
<feature type="transmembrane region" description="Helical" evidence="1">
    <location>
        <begin position="50"/>
        <end position="73"/>
    </location>
</feature>
<keyword evidence="1" id="KW-1133">Transmembrane helix</keyword>
<sequence>MKIIFLLLFLFFLFMLYYNIYYLSFMIMMEFVVFTLLFLMIYFQMNPWLFLVYLVFSVCELVLGLSLLVSMNYEIGHQNLSMLNLIL</sequence>
<gene>
    <name evidence="2" type="primary">ND4L</name>
</gene>
<accession>R4IQW1</accession>
<keyword evidence="2" id="KW-0496">Mitochondrion</keyword>
<geneLocation type="mitochondrion" evidence="2"/>
<name>R4IQW1_APIFL</name>
<dbReference type="CTD" id="4539"/>
<evidence type="ECO:0000313" key="2">
    <source>
        <dbReference type="EMBL" id="AFZ41107.1"/>
    </source>
</evidence>
<reference evidence="2" key="2">
    <citation type="journal article" date="2013" name="Mitochondrial DNA">
        <title>Complete mitochondrial genome of the dwarf honeybee, Apis florea (Hymenoptera: Apidae).</title>
        <authorList>
            <person name="Wang A.R."/>
            <person name="Kim M.J."/>
            <person name="Park J.S."/>
            <person name="Choi Y.S."/>
            <person name="Thapa R."/>
            <person name="Lee K.Y."/>
            <person name="Kim I."/>
        </authorList>
    </citation>
    <scope>NUCLEOTIDE SEQUENCE</scope>
</reference>
<organism evidence="2">
    <name type="scientific">Apis florea</name>
    <name type="common">Dwarf honeybee</name>
    <dbReference type="NCBI Taxonomy" id="7463"/>
    <lineage>
        <taxon>Eukaryota</taxon>
        <taxon>Metazoa</taxon>
        <taxon>Ecdysozoa</taxon>
        <taxon>Arthropoda</taxon>
        <taxon>Hexapoda</taxon>
        <taxon>Insecta</taxon>
        <taxon>Pterygota</taxon>
        <taxon>Neoptera</taxon>
        <taxon>Endopterygota</taxon>
        <taxon>Hymenoptera</taxon>
        <taxon>Apocrita</taxon>
        <taxon>Aculeata</taxon>
        <taxon>Apoidea</taxon>
        <taxon>Anthophila</taxon>
        <taxon>Apidae</taxon>
        <taxon>Apis</taxon>
    </lineage>
</organism>
<dbReference type="OrthoDB" id="6146597at2759"/>
<evidence type="ECO:0000313" key="3">
    <source>
        <dbReference type="EMBL" id="AGC38388.1"/>
    </source>
</evidence>
<dbReference type="EMBL" id="JX982136">
    <property type="protein sequence ID" value="AFZ41107.1"/>
    <property type="molecule type" value="Genomic_DNA"/>
</dbReference>
<reference evidence="3" key="1">
    <citation type="submission" date="2012-11" db="EMBL/GenBank/DDBJ databases">
        <title>The Complete Mitochondrial Genome of wild Honeybee Apis florea (Hymenoptera: Apidae).</title>
        <authorList>
            <person name="Yang J."/>
            <person name="He S.Y."/>
            <person name="Miao Y.W."/>
            <person name="Li R.J."/>
        </authorList>
    </citation>
    <scope>NUCLEOTIDE SEQUENCE</scope>
    <source>
        <tissue evidence="3">Thorax</tissue>
    </source>
</reference>
<dbReference type="GeneID" id="15822491"/>